<evidence type="ECO:0000256" key="3">
    <source>
        <dbReference type="ARBA" id="ARBA00008725"/>
    </source>
</evidence>
<feature type="signal peptide" evidence="10">
    <location>
        <begin position="1"/>
        <end position="27"/>
    </location>
</feature>
<keyword evidence="10" id="KW-1003">Cell membrane</keyword>
<evidence type="ECO:0000256" key="2">
    <source>
        <dbReference type="ARBA" id="ARBA00004193"/>
    </source>
</evidence>
<evidence type="ECO:0000256" key="4">
    <source>
        <dbReference type="ARBA" id="ARBA00011529"/>
    </source>
</evidence>
<evidence type="ECO:0000259" key="12">
    <source>
        <dbReference type="Pfam" id="PF12849"/>
    </source>
</evidence>
<dbReference type="InterPro" id="IPR011862">
    <property type="entry name" value="Phos-bd"/>
</dbReference>
<reference evidence="13 14" key="1">
    <citation type="submission" date="2018-07" db="EMBL/GenBank/DDBJ databases">
        <title>Genomic Encyclopedia of Type Strains, Phase IV (KMG-IV): sequencing the most valuable type-strain genomes for metagenomic binning, comparative biology and taxonomic classification.</title>
        <authorList>
            <person name="Goeker M."/>
        </authorList>
    </citation>
    <scope>NUCLEOTIDE SEQUENCE [LARGE SCALE GENOMIC DNA]</scope>
    <source>
        <strain evidence="13 14">DSM 27016</strain>
    </source>
</reference>
<evidence type="ECO:0000256" key="6">
    <source>
        <dbReference type="ARBA" id="ARBA00022592"/>
    </source>
</evidence>
<dbReference type="InterPro" id="IPR050811">
    <property type="entry name" value="Phosphate_ABC_transporter"/>
</dbReference>
<feature type="domain" description="PBP" evidence="12">
    <location>
        <begin position="53"/>
        <end position="287"/>
    </location>
</feature>
<dbReference type="Proteomes" id="UP000253034">
    <property type="component" value="Unassembled WGS sequence"/>
</dbReference>
<keyword evidence="6 10" id="KW-0592">Phosphate transport</keyword>
<evidence type="ECO:0000313" key="14">
    <source>
        <dbReference type="Proteomes" id="UP000253034"/>
    </source>
</evidence>
<dbReference type="PANTHER" id="PTHR30570:SF1">
    <property type="entry name" value="PHOSPHATE-BINDING PROTEIN PSTS"/>
    <property type="match status" value="1"/>
</dbReference>
<dbReference type="SUPFAM" id="SSF53850">
    <property type="entry name" value="Periplasmic binding protein-like II"/>
    <property type="match status" value="1"/>
</dbReference>
<evidence type="ECO:0000313" key="13">
    <source>
        <dbReference type="EMBL" id="RCX17540.1"/>
    </source>
</evidence>
<comment type="function">
    <text evidence="10">Involved in the system for phosphate transport across the cytoplasmic membrane.</text>
</comment>
<sequence length="301" mass="31571">MRKSASFKFIALIFTLIFAVSMLSACGASNENTPDPTTAEPTTAESTPSASTPEPEAKLEGTITIVGSTSVQPLAEALADEFGTANPGVKIDVQGGGSTTGVKAANDGTGDIGNSSRDLKDEEKAWGLTEHVIALDGIAVAVNPSNAVQDLTKDQLIKIFTGEIVNWKEVGGADKEILIVSREAGSGTRGAFEEILKIEDKVKSDALVAEGTGAVMANVASKDNAIGYISLGSMDKTVKGLKIDGVEPTVENIKAKTYIIARPFLMLTKGDLKPEVKAFIDFIMSDKGQETVVSQKFISSK</sequence>
<dbReference type="AlphaFoldDB" id="A0A369B7P8"/>
<organism evidence="13 14">
    <name type="scientific">Anaerobacterium chartisolvens</name>
    <dbReference type="NCBI Taxonomy" id="1297424"/>
    <lineage>
        <taxon>Bacteria</taxon>
        <taxon>Bacillati</taxon>
        <taxon>Bacillota</taxon>
        <taxon>Clostridia</taxon>
        <taxon>Eubacteriales</taxon>
        <taxon>Oscillospiraceae</taxon>
        <taxon>Anaerobacterium</taxon>
    </lineage>
</organism>
<feature type="chain" id="PRO_5027160105" description="Phosphate-binding protein" evidence="10">
    <location>
        <begin position="28"/>
        <end position="301"/>
    </location>
</feature>
<protein>
    <recommendedName>
        <fullName evidence="10">Phosphate-binding protein</fullName>
    </recommendedName>
</protein>
<keyword evidence="10" id="KW-0472">Membrane</keyword>
<keyword evidence="5 10" id="KW-0813">Transport</keyword>
<dbReference type="EMBL" id="QPJT01000007">
    <property type="protein sequence ID" value="RCX17540.1"/>
    <property type="molecule type" value="Genomic_DNA"/>
</dbReference>
<comment type="caution">
    <text evidence="13">The sequence shown here is derived from an EMBL/GenBank/DDBJ whole genome shotgun (WGS) entry which is preliminary data.</text>
</comment>
<accession>A0A369B7P8</accession>
<keyword evidence="8 10" id="KW-0564">Palmitate</keyword>
<evidence type="ECO:0000256" key="8">
    <source>
        <dbReference type="ARBA" id="ARBA00023139"/>
    </source>
</evidence>
<dbReference type="Pfam" id="PF12849">
    <property type="entry name" value="PBP_like_2"/>
    <property type="match status" value="1"/>
</dbReference>
<proteinExistence type="inferred from homology"/>
<dbReference type="InterPro" id="IPR024370">
    <property type="entry name" value="PBP_domain"/>
</dbReference>
<comment type="function">
    <text evidence="1">Part of the ABC transporter complex PstSACB involved in phosphate import.</text>
</comment>
<evidence type="ECO:0000256" key="5">
    <source>
        <dbReference type="ARBA" id="ARBA00022448"/>
    </source>
</evidence>
<dbReference type="GO" id="GO:0006817">
    <property type="term" value="P:phosphate ion transport"/>
    <property type="evidence" value="ECO:0007669"/>
    <property type="project" value="UniProtKB-UniRule"/>
</dbReference>
<evidence type="ECO:0000256" key="7">
    <source>
        <dbReference type="ARBA" id="ARBA00022729"/>
    </source>
</evidence>
<evidence type="ECO:0000256" key="9">
    <source>
        <dbReference type="ARBA" id="ARBA00023288"/>
    </source>
</evidence>
<comment type="subunit">
    <text evidence="4 10">The complex is composed of two ATP-binding proteins (PstB), two transmembrane proteins (PstC and PstA) and a solute-binding protein (PstS).</text>
</comment>
<evidence type="ECO:0000256" key="10">
    <source>
        <dbReference type="RuleBase" id="RU367119"/>
    </source>
</evidence>
<dbReference type="RefSeq" id="WP_114297258.1">
    <property type="nucleotide sequence ID" value="NZ_QPJT01000007.1"/>
</dbReference>
<evidence type="ECO:0000256" key="11">
    <source>
        <dbReference type="SAM" id="MobiDB-lite"/>
    </source>
</evidence>
<name>A0A369B7P8_9FIRM</name>
<dbReference type="PANTHER" id="PTHR30570">
    <property type="entry name" value="PERIPLASMIC PHOSPHATE BINDING COMPONENT OF PHOSPHATE ABC TRANSPORTER"/>
    <property type="match status" value="1"/>
</dbReference>
<keyword evidence="7 10" id="KW-0732">Signal</keyword>
<keyword evidence="9 10" id="KW-0449">Lipoprotein</keyword>
<dbReference type="CDD" id="cd13653">
    <property type="entry name" value="PBP2_phosphate_like_1"/>
    <property type="match status" value="1"/>
</dbReference>
<dbReference type="Gene3D" id="3.40.190.10">
    <property type="entry name" value="Periplasmic binding protein-like II"/>
    <property type="match status" value="2"/>
</dbReference>
<keyword evidence="14" id="KW-1185">Reference proteome</keyword>
<comment type="subcellular location">
    <subcellularLocation>
        <location evidence="2 10">Cell membrane</location>
        <topology evidence="2 10">Lipid-anchor</topology>
    </subcellularLocation>
</comment>
<comment type="similarity">
    <text evidence="3 10">Belongs to the PstS family.</text>
</comment>
<evidence type="ECO:0000256" key="1">
    <source>
        <dbReference type="ARBA" id="ARBA00002841"/>
    </source>
</evidence>
<gene>
    <name evidence="13" type="ORF">DFR58_10786</name>
</gene>
<dbReference type="NCBIfam" id="TIGR02136">
    <property type="entry name" value="ptsS_2"/>
    <property type="match status" value="1"/>
</dbReference>
<dbReference type="PROSITE" id="PS51257">
    <property type="entry name" value="PROKAR_LIPOPROTEIN"/>
    <property type="match status" value="1"/>
</dbReference>
<dbReference type="GO" id="GO:0042301">
    <property type="term" value="F:phosphate ion binding"/>
    <property type="evidence" value="ECO:0007669"/>
    <property type="project" value="UniProtKB-UniRule"/>
</dbReference>
<dbReference type="GO" id="GO:0005886">
    <property type="term" value="C:plasma membrane"/>
    <property type="evidence" value="ECO:0007669"/>
    <property type="project" value="UniProtKB-SubCell"/>
</dbReference>
<dbReference type="OrthoDB" id="9790048at2"/>
<feature type="region of interest" description="Disordered" evidence="11">
    <location>
        <begin position="29"/>
        <end position="56"/>
    </location>
</feature>
<feature type="compositionally biased region" description="Low complexity" evidence="11">
    <location>
        <begin position="33"/>
        <end position="54"/>
    </location>
</feature>